<dbReference type="InterPro" id="IPR014001">
    <property type="entry name" value="Helicase_ATP-bd"/>
</dbReference>
<gene>
    <name evidence="6" type="ORF">CAP_2533</name>
</gene>
<dbReference type="EMBL" id="ASRX01000002">
    <property type="protein sequence ID" value="EYF08672.1"/>
    <property type="molecule type" value="Genomic_DNA"/>
</dbReference>
<dbReference type="Pfam" id="PF00270">
    <property type="entry name" value="DEAD"/>
    <property type="match status" value="1"/>
</dbReference>
<evidence type="ECO:0000313" key="6">
    <source>
        <dbReference type="EMBL" id="EYF08672.1"/>
    </source>
</evidence>
<keyword evidence="6" id="KW-0378">Hydrolase</keyword>
<evidence type="ECO:0000313" key="7">
    <source>
        <dbReference type="Proteomes" id="UP000019678"/>
    </source>
</evidence>
<dbReference type="RefSeq" id="WP_044234837.1">
    <property type="nucleotide sequence ID" value="NZ_ASRX01000002.1"/>
</dbReference>
<dbReference type="GO" id="GO:0043138">
    <property type="term" value="F:3'-5' DNA helicase activity"/>
    <property type="evidence" value="ECO:0007669"/>
    <property type="project" value="TreeGrafter"/>
</dbReference>
<feature type="compositionally biased region" description="Basic and acidic residues" evidence="3">
    <location>
        <begin position="1510"/>
        <end position="1526"/>
    </location>
</feature>
<dbReference type="Pfam" id="PF00271">
    <property type="entry name" value="Helicase_C"/>
    <property type="match status" value="1"/>
</dbReference>
<dbReference type="Gene3D" id="3.40.50.300">
    <property type="entry name" value="P-loop containing nucleotide triphosphate hydrolases"/>
    <property type="match status" value="2"/>
</dbReference>
<keyword evidence="1" id="KW-0547">Nucleotide-binding</keyword>
<keyword evidence="7" id="KW-1185">Reference proteome</keyword>
<dbReference type="PANTHER" id="PTHR47957">
    <property type="entry name" value="ATP-DEPENDENT HELICASE HRQ1"/>
    <property type="match status" value="1"/>
</dbReference>
<keyword evidence="2" id="KW-0067">ATP-binding</keyword>
<accession>A0A017TIF3</accession>
<evidence type="ECO:0000256" key="1">
    <source>
        <dbReference type="ARBA" id="ARBA00022741"/>
    </source>
</evidence>
<feature type="region of interest" description="Disordered" evidence="3">
    <location>
        <begin position="1502"/>
        <end position="1532"/>
    </location>
</feature>
<dbReference type="InterPro" id="IPR011545">
    <property type="entry name" value="DEAD/DEAH_box_helicase_dom"/>
</dbReference>
<proteinExistence type="predicted"/>
<dbReference type="GO" id="GO:0006289">
    <property type="term" value="P:nucleotide-excision repair"/>
    <property type="evidence" value="ECO:0007669"/>
    <property type="project" value="TreeGrafter"/>
</dbReference>
<feature type="domain" description="Helicase C-terminal" evidence="5">
    <location>
        <begin position="1000"/>
        <end position="1151"/>
    </location>
</feature>
<dbReference type="eggNOG" id="COG1205">
    <property type="taxonomic scope" value="Bacteria"/>
</dbReference>
<keyword evidence="6" id="KW-0347">Helicase</keyword>
<evidence type="ECO:0000256" key="3">
    <source>
        <dbReference type="SAM" id="MobiDB-lite"/>
    </source>
</evidence>
<feature type="domain" description="Helicase ATP-binding" evidence="4">
    <location>
        <begin position="112"/>
        <end position="319"/>
    </location>
</feature>
<dbReference type="GO" id="GO:0003676">
    <property type="term" value="F:nucleic acid binding"/>
    <property type="evidence" value="ECO:0007669"/>
    <property type="project" value="InterPro"/>
</dbReference>
<evidence type="ECO:0000259" key="4">
    <source>
        <dbReference type="PROSITE" id="PS51192"/>
    </source>
</evidence>
<sequence length="1820" mass="204069">MRSNEFFSALTHELAQRAARATASQIGPASRGLRDYLHTSLESAPGNKSSFLAPPVFEALFDWERSPMTLEQVPFLDRRLVDAMDQPPPQLARYRFARDQQPFVHQHRAWQLLRRAEGRSVVVRTGTASGKTECFLVPILDDLAHEVAASDSREPLEGVRALFLYPLNALINSQRQRLRAWTHGFEGRIRFCLYNGATPRRERGDTQARSPTEVICREKLWLNPPPILVTNATMLEFMMVRKDDKPIVEKSRGKLRWIVLDEAHTYLGSGAAEIALLLRRVMHDFRVDPRQVRFVATSATIARPGAEELLRLYLADLAGVDPSRVEVIGGHRSVTPLPERFEAVSAPLPDLAELKALDDATLFERLASVPAIRDLRLHLSENPKPLPVVSEWVFGRECEAALSEERQRTTLQLLDLCSRACSAENHLPTLLPLRGHFFMRTQQGLWACCDNRCDKRAGTALAESDWPFGKVYFERREECDCGARAYPLVICQGCGTAYLAVRDHHGTLVQPLPSNGDFDAAEGVDDDEESESEVANPLTYIAGSTQNDHTSAPISLSMDTGILEGGGERRRRIVLLRQEKGSHRCARCGDRENLQNEIFRPVRLGGPFYLGVAVPAILERLAPKNDRTTRLPADGRRLITFNDSRQGTARFAARAQLEAERMYIRAKVYHQLWSKVGKADPVREAELIGQIAKLKAIEDPDFKAMLSEKQDALDRLRTTARSGAVPWKEMREWLEGDTVVGEWMRTSLKNRYAPAELSTQDMARLCLFREFVRRPKRQNSLETLGMVAVQYPDLAKETRVPAPWSNLAGNDLASWIGFLKIVVDFFVRSHTAIDLPRSFFRWMGANISPTRITSPGDRTEKNRKYAWPTIVKGKRLPRLARLLFLAFRLDEKDPRARSDVDGVLREAWDVLRTRLLTDTGEGLVLELEDKAQLALITEGWICPVTRRVLDTTLQAFSPYQTERWLDSQQRCEPIQMPQISFPFGERGQGVSPEDVARWLDHDEQVKQARAKGVWTEFSDRIASFGHALYFQVAEHSAQQSKSRLEYFERSFEQGEVNVLSCSTTMEMGIDIGALTAVGMNNAPPGPANYLQRAGRAGRRDEPRALAFTLCQGSPHGEAVFADTSWPFVTPVHVPVVSLERKRIVERHANAIALGYFLREVYRGDGASLLCEAFFLRDGEERSGSPANAFCLWLQDHASSDEILMRGVRHLIARTALDGVSGKELFDAAREKIETVARNWHAEDEALALLLAEAGFKPKGKDEKPSSPIQRALWIQRRRLREEYVLKTLASEGFLPSYGFPLHVVPFIHTTKEMLDYEKEHRERDEGYGLQRGYPARHLALAIREYAPGSGIVLNGMIYESKGLTLNWKIPASDAQVREIQSLRWAWRCDNCGQYGTTATKPSSCKGCNSDRLAKKHYIRPAGFAVDIREKPHNDLSQQRFVPAREPWIWAGNEPWVRFEDFPVGRWRYMQDGIVFHWNDGVGHHGYAICLRCGRAASERGLGGRTSIPHELQEHSRLRGGKEDPKSARCPGSDGGFAIQRNVDLGGEEHTDIFELQLTRPDTGADVSDATECTSIAIALRQALAEMLGIEPREIGWAVPVSSTAQQTAGRSIVLFDATAGGAGHVAVARDQLPSLLWRARAIVACPRRCDRACHGCLLSFNTQTVINRLNRKAAQSVIDALLLAASRDADRADTGASSAFLQVTAGFLGQDGIAPVRLTSGVPAQFEVMIDRERSSNIELLRSTPLDVMVFCPGAQVTPARNRFELPQHLGHMATWTITPQCEGRLALDVLLLIRGEPIHRKTFTFIAAESSSQEQEPRS</sequence>
<dbReference type="InterPro" id="IPR027417">
    <property type="entry name" value="P-loop_NTPase"/>
</dbReference>
<dbReference type="SMART" id="SM00487">
    <property type="entry name" value="DEXDc"/>
    <property type="match status" value="1"/>
</dbReference>
<dbReference type="SMART" id="SM00490">
    <property type="entry name" value="HELICc"/>
    <property type="match status" value="1"/>
</dbReference>
<name>A0A017TIF3_9BACT</name>
<dbReference type="eggNOG" id="COG1201">
    <property type="taxonomic scope" value="Bacteria"/>
</dbReference>
<organism evidence="6 7">
    <name type="scientific">Chondromyces apiculatus DSM 436</name>
    <dbReference type="NCBI Taxonomy" id="1192034"/>
    <lineage>
        <taxon>Bacteria</taxon>
        <taxon>Pseudomonadati</taxon>
        <taxon>Myxococcota</taxon>
        <taxon>Polyangia</taxon>
        <taxon>Polyangiales</taxon>
        <taxon>Polyangiaceae</taxon>
        <taxon>Chondromyces</taxon>
    </lineage>
</organism>
<protein>
    <submittedName>
        <fullName evidence="6">DEAD/DEAH box helicase domain protein</fullName>
    </submittedName>
</protein>
<dbReference type="InterPro" id="IPR018973">
    <property type="entry name" value="MZB"/>
</dbReference>
<dbReference type="Proteomes" id="UP000019678">
    <property type="component" value="Unassembled WGS sequence"/>
</dbReference>
<dbReference type="InterPro" id="IPR001650">
    <property type="entry name" value="Helicase_C-like"/>
</dbReference>
<dbReference type="Pfam" id="PF09369">
    <property type="entry name" value="MZB"/>
    <property type="match status" value="1"/>
</dbReference>
<dbReference type="STRING" id="1192034.CAP_2533"/>
<dbReference type="PANTHER" id="PTHR47957:SF3">
    <property type="entry name" value="ATP-DEPENDENT HELICASE HRQ1"/>
    <property type="match status" value="1"/>
</dbReference>
<reference evidence="6 7" key="1">
    <citation type="submission" date="2013-05" db="EMBL/GenBank/DDBJ databases">
        <title>Genome assembly of Chondromyces apiculatus DSM 436.</title>
        <authorList>
            <person name="Sharma G."/>
            <person name="Khatri I."/>
            <person name="Kaur C."/>
            <person name="Mayilraj S."/>
            <person name="Subramanian S."/>
        </authorList>
    </citation>
    <scope>NUCLEOTIDE SEQUENCE [LARGE SCALE GENOMIC DNA]</scope>
    <source>
        <strain evidence="6 7">DSM 436</strain>
    </source>
</reference>
<dbReference type="SUPFAM" id="SSF52540">
    <property type="entry name" value="P-loop containing nucleoside triphosphate hydrolases"/>
    <property type="match status" value="2"/>
</dbReference>
<dbReference type="OrthoDB" id="9815222at2"/>
<dbReference type="PROSITE" id="PS51192">
    <property type="entry name" value="HELICASE_ATP_BIND_1"/>
    <property type="match status" value="1"/>
</dbReference>
<dbReference type="GO" id="GO:0005524">
    <property type="term" value="F:ATP binding"/>
    <property type="evidence" value="ECO:0007669"/>
    <property type="project" value="UniProtKB-KW"/>
</dbReference>
<dbReference type="PROSITE" id="PS51194">
    <property type="entry name" value="HELICASE_CTER"/>
    <property type="match status" value="1"/>
</dbReference>
<evidence type="ECO:0000259" key="5">
    <source>
        <dbReference type="PROSITE" id="PS51194"/>
    </source>
</evidence>
<dbReference type="GO" id="GO:0036297">
    <property type="term" value="P:interstrand cross-link repair"/>
    <property type="evidence" value="ECO:0007669"/>
    <property type="project" value="TreeGrafter"/>
</dbReference>
<evidence type="ECO:0000256" key="2">
    <source>
        <dbReference type="ARBA" id="ARBA00022840"/>
    </source>
</evidence>
<comment type="caution">
    <text evidence="6">The sequence shown here is derived from an EMBL/GenBank/DDBJ whole genome shotgun (WGS) entry which is preliminary data.</text>
</comment>